<comment type="caution">
    <text evidence="7">The sequence shown here is derived from an EMBL/GenBank/DDBJ whole genome shotgun (WGS) entry which is preliminary data.</text>
</comment>
<keyword evidence="2" id="KW-0805">Transcription regulation</keyword>
<evidence type="ECO:0000256" key="1">
    <source>
        <dbReference type="ARBA" id="ARBA00006157"/>
    </source>
</evidence>
<comment type="similarity">
    <text evidence="1">Belongs to the ner transcriptional regulatory family.</text>
</comment>
<feature type="compositionally biased region" description="Basic and acidic residues" evidence="5">
    <location>
        <begin position="118"/>
        <end position="139"/>
    </location>
</feature>
<dbReference type="InterPro" id="IPR010982">
    <property type="entry name" value="Lambda_DNA-bd_dom_sf"/>
</dbReference>
<evidence type="ECO:0000259" key="6">
    <source>
        <dbReference type="Pfam" id="PF13693"/>
    </source>
</evidence>
<keyword evidence="4" id="KW-0804">Transcription</keyword>
<dbReference type="SUPFAM" id="SSF47413">
    <property type="entry name" value="lambda repressor-like DNA-binding domains"/>
    <property type="match status" value="1"/>
</dbReference>
<dbReference type="Pfam" id="PF13693">
    <property type="entry name" value="HTH_35"/>
    <property type="match status" value="1"/>
</dbReference>
<organism evidence="7 8">
    <name type="scientific">Pleomorphomonas diazotrophica</name>
    <dbReference type="NCBI Taxonomy" id="1166257"/>
    <lineage>
        <taxon>Bacteria</taxon>
        <taxon>Pseudomonadati</taxon>
        <taxon>Pseudomonadota</taxon>
        <taxon>Alphaproteobacteria</taxon>
        <taxon>Hyphomicrobiales</taxon>
        <taxon>Pleomorphomonadaceae</taxon>
        <taxon>Pleomorphomonas</taxon>
    </lineage>
</organism>
<evidence type="ECO:0000256" key="5">
    <source>
        <dbReference type="SAM" id="MobiDB-lite"/>
    </source>
</evidence>
<proteinExistence type="inferred from homology"/>
<gene>
    <name evidence="7" type="ORF">CXZ10_06050</name>
</gene>
<feature type="domain" description="Ner winged helix-turn-helix DNA-binding" evidence="6">
    <location>
        <begin position="45"/>
        <end position="114"/>
    </location>
</feature>
<evidence type="ECO:0000256" key="4">
    <source>
        <dbReference type="ARBA" id="ARBA00023163"/>
    </source>
</evidence>
<dbReference type="InterPro" id="IPR038722">
    <property type="entry name" value="Ner_HTH_dom"/>
</dbReference>
<dbReference type="GO" id="GO:0003677">
    <property type="term" value="F:DNA binding"/>
    <property type="evidence" value="ECO:0007669"/>
    <property type="project" value="UniProtKB-KW"/>
</dbReference>
<evidence type="ECO:0000313" key="8">
    <source>
        <dbReference type="Proteomes" id="UP000233491"/>
    </source>
</evidence>
<sequence length="151" mass="16364">MFRQNSAITAPTTYRFRSPTVERHAKKTGGEPPVGEIGAVMPEVWTSPDIKAELAKRGYTLAAIDRLGDGQEPPLYSGAARQALRGLNYRAAVVISRILGVPMHELYPGMYLTARAGRPEPDRSALTDQSHKTVGESRQSRTTAVDSAEAA</sequence>
<evidence type="ECO:0000256" key="2">
    <source>
        <dbReference type="ARBA" id="ARBA00023015"/>
    </source>
</evidence>
<evidence type="ECO:0000313" key="7">
    <source>
        <dbReference type="EMBL" id="PKR90907.1"/>
    </source>
</evidence>
<keyword evidence="8" id="KW-1185">Reference proteome</keyword>
<name>A0A2N3M258_9HYPH</name>
<dbReference type="EMBL" id="PJNW01000002">
    <property type="protein sequence ID" value="PKR90907.1"/>
    <property type="molecule type" value="Genomic_DNA"/>
</dbReference>
<accession>A0A2N3M258</accession>
<feature type="region of interest" description="Disordered" evidence="5">
    <location>
        <begin position="118"/>
        <end position="151"/>
    </location>
</feature>
<dbReference type="Proteomes" id="UP000233491">
    <property type="component" value="Unassembled WGS sequence"/>
</dbReference>
<keyword evidence="3" id="KW-0238">DNA-binding</keyword>
<protein>
    <recommendedName>
        <fullName evidence="6">Ner winged helix-turn-helix DNA-binding domain-containing protein</fullName>
    </recommendedName>
</protein>
<dbReference type="AlphaFoldDB" id="A0A2N3M258"/>
<evidence type="ECO:0000256" key="3">
    <source>
        <dbReference type="ARBA" id="ARBA00023125"/>
    </source>
</evidence>
<dbReference type="Gene3D" id="1.10.260.40">
    <property type="entry name" value="lambda repressor-like DNA-binding domains"/>
    <property type="match status" value="1"/>
</dbReference>
<reference evidence="7 8" key="1">
    <citation type="submission" date="2017-12" db="EMBL/GenBank/DDBJ databases">
        <title>Anaerobic carbon monoxide metabolism by Pleomorphomonas carboxyditropha sp. nov., a new mesophilic hydrogenogenic carboxidotroph.</title>
        <authorList>
            <person name="Esquivel-Elizondo S."/>
            <person name="Krajmalnik-Brown R."/>
        </authorList>
    </citation>
    <scope>NUCLEOTIDE SEQUENCE [LARGE SCALE GENOMIC DNA]</scope>
    <source>
        <strain evidence="7 8">R5-392</strain>
    </source>
</reference>